<sequence length="71" mass="8012">MAFTLMKWNEQYGGDAKFVVRDDDTGKQSMFTPGRAQDVVWTNSDLANAPEMAKWSDFGDETVDNLEDVAF</sequence>
<dbReference type="Proteomes" id="UP000027382">
    <property type="component" value="Segment"/>
</dbReference>
<dbReference type="GeneID" id="22276954"/>
<dbReference type="OrthoDB" id="35284at10239"/>
<dbReference type="EMBL" id="KF554508">
    <property type="protein sequence ID" value="AID50446.1"/>
    <property type="molecule type" value="Genomic_DNA"/>
</dbReference>
<dbReference type="RefSeq" id="YP_009099055.1">
    <property type="nucleotide sequence ID" value="NC_025423.1"/>
</dbReference>
<name>A0A068EU14_9CAUD</name>
<evidence type="ECO:0000313" key="1">
    <source>
        <dbReference type="EMBL" id="AID50446.1"/>
    </source>
</evidence>
<evidence type="ECO:0000313" key="2">
    <source>
        <dbReference type="Proteomes" id="UP000027382"/>
    </source>
</evidence>
<organism evidence="1 2">
    <name type="scientific">Bacillus phage CP-51</name>
    <dbReference type="NCBI Taxonomy" id="1391188"/>
    <lineage>
        <taxon>Viruses</taxon>
        <taxon>Duplodnaviria</taxon>
        <taxon>Heunggongvirae</taxon>
        <taxon>Uroviricota</taxon>
        <taxon>Caudoviricetes</taxon>
        <taxon>Herelleviridae</taxon>
        <taxon>Spounavirinae</taxon>
        <taxon>Siminovitchvirus</taxon>
        <taxon>Siminovitchvirus CP51</taxon>
    </lineage>
</organism>
<keyword evidence="2" id="KW-1185">Reference proteome</keyword>
<reference evidence="1" key="1">
    <citation type="journal article" date="2014" name="Virology">
        <title>The odd one out: Bacillus ACT bacteriophage CP-51 exhibits unusual properties compared to related Spounavirinae W.Ph. and Bastille.</title>
        <authorList>
            <person name="Klumpp J."/>
            <person name="Schmuki M."/>
            <person name="Sozhamannan S."/>
            <person name="Beyer W."/>
            <person name="Fouts D.E."/>
            <person name="Bernbach V."/>
            <person name="Calendar R."/>
            <person name="Loessner M.J."/>
        </authorList>
    </citation>
    <scope>NUCLEOTIDE SEQUENCE [LARGE SCALE GENOMIC DNA]</scope>
</reference>
<accession>A0A068EU14</accession>
<proteinExistence type="predicted"/>
<protein>
    <submittedName>
        <fullName evidence="1">Uncharacterized protein</fullName>
    </submittedName>
</protein>
<dbReference type="KEGG" id="vg:22276954"/>